<comment type="caution">
    <text evidence="2">The sequence shown here is derived from an EMBL/GenBank/DDBJ whole genome shotgun (WGS) entry which is preliminary data.</text>
</comment>
<feature type="signal peptide" evidence="1">
    <location>
        <begin position="1"/>
        <end position="25"/>
    </location>
</feature>
<protein>
    <submittedName>
        <fullName evidence="2">Uncharacterized protein</fullName>
    </submittedName>
</protein>
<dbReference type="AlphaFoldDB" id="A0AAV5IUI7"/>
<evidence type="ECO:0000313" key="3">
    <source>
        <dbReference type="Proteomes" id="UP001054252"/>
    </source>
</evidence>
<evidence type="ECO:0000313" key="2">
    <source>
        <dbReference type="EMBL" id="GKV02281.1"/>
    </source>
</evidence>
<organism evidence="2 3">
    <name type="scientific">Rubroshorea leprosula</name>
    <dbReference type="NCBI Taxonomy" id="152421"/>
    <lineage>
        <taxon>Eukaryota</taxon>
        <taxon>Viridiplantae</taxon>
        <taxon>Streptophyta</taxon>
        <taxon>Embryophyta</taxon>
        <taxon>Tracheophyta</taxon>
        <taxon>Spermatophyta</taxon>
        <taxon>Magnoliopsida</taxon>
        <taxon>eudicotyledons</taxon>
        <taxon>Gunneridae</taxon>
        <taxon>Pentapetalae</taxon>
        <taxon>rosids</taxon>
        <taxon>malvids</taxon>
        <taxon>Malvales</taxon>
        <taxon>Dipterocarpaceae</taxon>
        <taxon>Rubroshorea</taxon>
    </lineage>
</organism>
<proteinExistence type="predicted"/>
<feature type="chain" id="PRO_5043338378" evidence="1">
    <location>
        <begin position="26"/>
        <end position="93"/>
    </location>
</feature>
<evidence type="ECO:0000256" key="1">
    <source>
        <dbReference type="SAM" id="SignalP"/>
    </source>
</evidence>
<dbReference type="EMBL" id="BPVZ01000018">
    <property type="protein sequence ID" value="GKV02281.1"/>
    <property type="molecule type" value="Genomic_DNA"/>
</dbReference>
<keyword evidence="1" id="KW-0732">Signal</keyword>
<name>A0AAV5IUI7_9ROSI</name>
<accession>A0AAV5IUI7</accession>
<keyword evidence="3" id="KW-1185">Reference proteome</keyword>
<sequence>MGLVHKIYGVILVIVCAMFMSQASCARLLGGTFEPGVEPGMLSLALPQRTFRAPVAVPEKKSELQYGPLLLNLLPKGKVPPSGPSKRINNSVN</sequence>
<dbReference type="Proteomes" id="UP001054252">
    <property type="component" value="Unassembled WGS sequence"/>
</dbReference>
<gene>
    <name evidence="2" type="ORF">SLEP1_g14738</name>
</gene>
<reference evidence="2 3" key="1">
    <citation type="journal article" date="2021" name="Commun. Biol.">
        <title>The genome of Shorea leprosula (Dipterocarpaceae) highlights the ecological relevance of drought in aseasonal tropical rainforests.</title>
        <authorList>
            <person name="Ng K.K.S."/>
            <person name="Kobayashi M.J."/>
            <person name="Fawcett J.A."/>
            <person name="Hatakeyama M."/>
            <person name="Paape T."/>
            <person name="Ng C.H."/>
            <person name="Ang C.C."/>
            <person name="Tnah L.H."/>
            <person name="Lee C.T."/>
            <person name="Nishiyama T."/>
            <person name="Sese J."/>
            <person name="O'Brien M.J."/>
            <person name="Copetti D."/>
            <person name="Mohd Noor M.I."/>
            <person name="Ong R.C."/>
            <person name="Putra M."/>
            <person name="Sireger I.Z."/>
            <person name="Indrioko S."/>
            <person name="Kosugi Y."/>
            <person name="Izuno A."/>
            <person name="Isagi Y."/>
            <person name="Lee S.L."/>
            <person name="Shimizu K.K."/>
        </authorList>
    </citation>
    <scope>NUCLEOTIDE SEQUENCE [LARGE SCALE GENOMIC DNA]</scope>
    <source>
        <strain evidence="2">214</strain>
    </source>
</reference>